<dbReference type="EMBL" id="JAIWYP010000001">
    <property type="protein sequence ID" value="KAH3896052.1"/>
    <property type="molecule type" value="Genomic_DNA"/>
</dbReference>
<evidence type="ECO:0000313" key="2">
    <source>
        <dbReference type="EMBL" id="KAH3896052.1"/>
    </source>
</evidence>
<reference evidence="2" key="1">
    <citation type="journal article" date="2019" name="bioRxiv">
        <title>The Genome of the Zebra Mussel, Dreissena polymorpha: A Resource for Invasive Species Research.</title>
        <authorList>
            <person name="McCartney M.A."/>
            <person name="Auch B."/>
            <person name="Kono T."/>
            <person name="Mallez S."/>
            <person name="Zhang Y."/>
            <person name="Obille A."/>
            <person name="Becker A."/>
            <person name="Abrahante J.E."/>
            <person name="Garbe J."/>
            <person name="Badalamenti J.P."/>
            <person name="Herman A."/>
            <person name="Mangelson H."/>
            <person name="Liachko I."/>
            <person name="Sullivan S."/>
            <person name="Sone E.D."/>
            <person name="Koren S."/>
            <person name="Silverstein K.A.T."/>
            <person name="Beckman K.B."/>
            <person name="Gohl D.M."/>
        </authorList>
    </citation>
    <scope>NUCLEOTIDE SEQUENCE</scope>
    <source>
        <strain evidence="2">Duluth1</strain>
        <tissue evidence="2">Whole animal</tissue>
    </source>
</reference>
<sequence length="53" mass="5583">MLSFLKLFSTTAMSLLIDTHSSLSSLLSSSAGDGTSIADTRSKSSRYGNTNSH</sequence>
<accession>A0A9D4NM98</accession>
<gene>
    <name evidence="2" type="ORF">DPMN_020225</name>
</gene>
<feature type="region of interest" description="Disordered" evidence="1">
    <location>
        <begin position="25"/>
        <end position="53"/>
    </location>
</feature>
<proteinExistence type="predicted"/>
<reference evidence="2" key="2">
    <citation type="submission" date="2020-11" db="EMBL/GenBank/DDBJ databases">
        <authorList>
            <person name="McCartney M.A."/>
            <person name="Auch B."/>
            <person name="Kono T."/>
            <person name="Mallez S."/>
            <person name="Becker A."/>
            <person name="Gohl D.M."/>
            <person name="Silverstein K.A.T."/>
            <person name="Koren S."/>
            <person name="Bechman K.B."/>
            <person name="Herman A."/>
            <person name="Abrahante J.E."/>
            <person name="Garbe J."/>
        </authorList>
    </citation>
    <scope>NUCLEOTIDE SEQUENCE</scope>
    <source>
        <strain evidence="2">Duluth1</strain>
        <tissue evidence="2">Whole animal</tissue>
    </source>
</reference>
<evidence type="ECO:0000256" key="1">
    <source>
        <dbReference type="SAM" id="MobiDB-lite"/>
    </source>
</evidence>
<feature type="compositionally biased region" description="Polar residues" evidence="1">
    <location>
        <begin position="31"/>
        <end position="53"/>
    </location>
</feature>
<comment type="caution">
    <text evidence="2">The sequence shown here is derived from an EMBL/GenBank/DDBJ whole genome shotgun (WGS) entry which is preliminary data.</text>
</comment>
<dbReference type="AlphaFoldDB" id="A0A9D4NM98"/>
<name>A0A9D4NM98_DREPO</name>
<dbReference type="Proteomes" id="UP000828390">
    <property type="component" value="Unassembled WGS sequence"/>
</dbReference>
<protein>
    <submittedName>
        <fullName evidence="2">Uncharacterized protein</fullName>
    </submittedName>
</protein>
<keyword evidence="3" id="KW-1185">Reference proteome</keyword>
<evidence type="ECO:0000313" key="3">
    <source>
        <dbReference type="Proteomes" id="UP000828390"/>
    </source>
</evidence>
<organism evidence="2 3">
    <name type="scientific">Dreissena polymorpha</name>
    <name type="common">Zebra mussel</name>
    <name type="synonym">Mytilus polymorpha</name>
    <dbReference type="NCBI Taxonomy" id="45954"/>
    <lineage>
        <taxon>Eukaryota</taxon>
        <taxon>Metazoa</taxon>
        <taxon>Spiralia</taxon>
        <taxon>Lophotrochozoa</taxon>
        <taxon>Mollusca</taxon>
        <taxon>Bivalvia</taxon>
        <taxon>Autobranchia</taxon>
        <taxon>Heteroconchia</taxon>
        <taxon>Euheterodonta</taxon>
        <taxon>Imparidentia</taxon>
        <taxon>Neoheterodontei</taxon>
        <taxon>Myida</taxon>
        <taxon>Dreissenoidea</taxon>
        <taxon>Dreissenidae</taxon>
        <taxon>Dreissena</taxon>
    </lineage>
</organism>